<comment type="similarity">
    <text evidence="8">Belongs to the G-protein coupled receptor 1 family.</text>
</comment>
<protein>
    <submittedName>
        <fullName evidence="9">Npr-32</fullName>
    </submittedName>
</protein>
<dbReference type="InterPro" id="IPR000276">
    <property type="entry name" value="GPCR_Rhodpsn"/>
</dbReference>
<dbReference type="AlphaFoldDB" id="A0A2A6BYX2"/>
<dbReference type="Proteomes" id="UP000005239">
    <property type="component" value="Unassembled WGS sequence"/>
</dbReference>
<dbReference type="InterPro" id="IPR017452">
    <property type="entry name" value="GPCR_Rhodpsn_7TM"/>
</dbReference>
<evidence type="ECO:0000256" key="8">
    <source>
        <dbReference type="RuleBase" id="RU000688"/>
    </source>
</evidence>
<dbReference type="Gene3D" id="1.20.1070.10">
    <property type="entry name" value="Rhodopsin 7-helix transmembrane proteins"/>
    <property type="match status" value="1"/>
</dbReference>
<comment type="subcellular location">
    <subcellularLocation>
        <location evidence="1">Membrane</location>
        <topology evidence="1">Multi-pass membrane protein</topology>
    </subcellularLocation>
</comment>
<dbReference type="OrthoDB" id="6076970at2759"/>
<dbReference type="PRINTS" id="PR00237">
    <property type="entry name" value="GPCRRHODOPSN"/>
</dbReference>
<reference evidence="10" key="1">
    <citation type="journal article" date="2008" name="Nat. Genet.">
        <title>The Pristionchus pacificus genome provides a unique perspective on nematode lifestyle and parasitism.</title>
        <authorList>
            <person name="Dieterich C."/>
            <person name="Clifton S.W."/>
            <person name="Schuster L.N."/>
            <person name="Chinwalla A."/>
            <person name="Delehaunty K."/>
            <person name="Dinkelacker I."/>
            <person name="Fulton L."/>
            <person name="Fulton R."/>
            <person name="Godfrey J."/>
            <person name="Minx P."/>
            <person name="Mitreva M."/>
            <person name="Roeseler W."/>
            <person name="Tian H."/>
            <person name="Witte H."/>
            <person name="Yang S.P."/>
            <person name="Wilson R.K."/>
            <person name="Sommer R.J."/>
        </authorList>
    </citation>
    <scope>NUCLEOTIDE SEQUENCE [LARGE SCALE GENOMIC DNA]</scope>
    <source>
        <strain evidence="10">PS312</strain>
    </source>
</reference>
<keyword evidence="2 8" id="KW-0812">Transmembrane</keyword>
<keyword evidence="4 8" id="KW-0297">G-protein coupled receptor</keyword>
<reference evidence="9" key="2">
    <citation type="submission" date="2022-06" db="UniProtKB">
        <authorList>
            <consortium name="EnsemblMetazoa"/>
        </authorList>
    </citation>
    <scope>IDENTIFICATION</scope>
    <source>
        <strain evidence="9">PS312</strain>
    </source>
</reference>
<accession>A0A2A6BYX2</accession>
<dbReference type="SMART" id="SM01381">
    <property type="entry name" value="7TM_GPCR_Srsx"/>
    <property type="match status" value="1"/>
</dbReference>
<sequence length="563" mass="63226">MENSTSSQSSYNILLPFSIAYFCIFLFGSIGNGIVIVMIMNVLSSIHKSKSKNRMSTTSHVFIYVLGLSIVDLLVLIHLPFLIFEMWNKSFPFGNALCKLYWFGESVNKLLSSFLMCVLSWDRYLAVCKPVNSISIRSNSVALLVLFCSFTLAIILLLPVLLQAQVTMVDRLSIQVDKLDYGTPEYDLAVTRGSLISKCSFDPDSVFVLYTFSMGFVIPALLITFFYAQVIIRLRSNSRNMFVDHKQSDVTGGRSAISSRVHQVTKRIVMVIFFYFVCWTPQWTITLLINFELLDYNQILLLISLSAHVLVCFNSAANPLLYALINRQLRAQHVQAMARKRQSITAATQVVLEFVIQATNNDIPQGVSGVSVDIVPLTAPSLITRIRLFLAGFKVNLFSSGPFKKRSVSRSSSNRSQISNVQTKESYYYPTNIYIFNYLCFPFPFLLAVPFSLMERVSPNSPPLCQRHNKIGILIQSGLVANLGSYLSLKDGFSSLEDSNTQKTPAPARLRLRPTVGVNLRATPSTVLSRTKGAGIFLQPYWPIGPCPLEMTILKEERPSDRY</sequence>
<dbReference type="Pfam" id="PF00001">
    <property type="entry name" value="7tm_1"/>
    <property type="match status" value="1"/>
</dbReference>
<dbReference type="GO" id="GO:0004930">
    <property type="term" value="F:G protein-coupled receptor activity"/>
    <property type="evidence" value="ECO:0007669"/>
    <property type="project" value="UniProtKB-KW"/>
</dbReference>
<keyword evidence="7 8" id="KW-0807">Transducer</keyword>
<dbReference type="EnsemblMetazoa" id="PPA38647.1">
    <property type="protein sequence ID" value="PPA38647.1"/>
    <property type="gene ID" value="WBGene00277016"/>
</dbReference>
<dbReference type="PROSITE" id="PS50262">
    <property type="entry name" value="G_PROTEIN_RECEP_F1_2"/>
    <property type="match status" value="1"/>
</dbReference>
<evidence type="ECO:0000313" key="9">
    <source>
        <dbReference type="EnsemblMetazoa" id="PPA38647.1"/>
    </source>
</evidence>
<name>A0A2A6BYX2_PRIPA</name>
<proteinExistence type="inferred from homology"/>
<accession>A0A8R1UUQ1</accession>
<evidence type="ECO:0000313" key="10">
    <source>
        <dbReference type="Proteomes" id="UP000005239"/>
    </source>
</evidence>
<evidence type="ECO:0000256" key="6">
    <source>
        <dbReference type="ARBA" id="ARBA00023170"/>
    </source>
</evidence>
<dbReference type="PANTHER" id="PTHR10489:SF932">
    <property type="entry name" value="G-PROTEIN COUPLED RECEPTORS FAMILY 1 PROFILE DOMAIN-CONTAINING PROTEIN"/>
    <property type="match status" value="1"/>
</dbReference>
<organism evidence="9 10">
    <name type="scientific">Pristionchus pacificus</name>
    <name type="common">Parasitic nematode worm</name>
    <dbReference type="NCBI Taxonomy" id="54126"/>
    <lineage>
        <taxon>Eukaryota</taxon>
        <taxon>Metazoa</taxon>
        <taxon>Ecdysozoa</taxon>
        <taxon>Nematoda</taxon>
        <taxon>Chromadorea</taxon>
        <taxon>Rhabditida</taxon>
        <taxon>Rhabditina</taxon>
        <taxon>Diplogasteromorpha</taxon>
        <taxon>Diplogasteroidea</taxon>
        <taxon>Neodiplogasteridae</taxon>
        <taxon>Pristionchus</taxon>
    </lineage>
</organism>
<dbReference type="SUPFAM" id="SSF81321">
    <property type="entry name" value="Family A G protein-coupled receptor-like"/>
    <property type="match status" value="1"/>
</dbReference>
<dbReference type="InterPro" id="IPR050119">
    <property type="entry name" value="CCR1-9-like"/>
</dbReference>
<evidence type="ECO:0000256" key="4">
    <source>
        <dbReference type="ARBA" id="ARBA00023040"/>
    </source>
</evidence>
<keyword evidence="6 8" id="KW-0675">Receptor</keyword>
<evidence type="ECO:0000256" key="1">
    <source>
        <dbReference type="ARBA" id="ARBA00004141"/>
    </source>
</evidence>
<evidence type="ECO:0000256" key="2">
    <source>
        <dbReference type="ARBA" id="ARBA00022692"/>
    </source>
</evidence>
<evidence type="ECO:0000256" key="3">
    <source>
        <dbReference type="ARBA" id="ARBA00022989"/>
    </source>
</evidence>
<dbReference type="GO" id="GO:0016020">
    <property type="term" value="C:membrane"/>
    <property type="evidence" value="ECO:0007669"/>
    <property type="project" value="UniProtKB-SubCell"/>
</dbReference>
<keyword evidence="10" id="KW-1185">Reference proteome</keyword>
<gene>
    <name evidence="9" type="primary">WBGene00277016</name>
</gene>
<evidence type="ECO:0000256" key="5">
    <source>
        <dbReference type="ARBA" id="ARBA00023136"/>
    </source>
</evidence>
<dbReference type="CDD" id="cd00637">
    <property type="entry name" value="7tm_classA_rhodopsin-like"/>
    <property type="match status" value="1"/>
</dbReference>
<dbReference type="PANTHER" id="PTHR10489">
    <property type="entry name" value="CELL ADHESION MOLECULE"/>
    <property type="match status" value="1"/>
</dbReference>
<keyword evidence="3" id="KW-1133">Transmembrane helix</keyword>
<evidence type="ECO:0000256" key="7">
    <source>
        <dbReference type="ARBA" id="ARBA00023224"/>
    </source>
</evidence>
<keyword evidence="5" id="KW-0472">Membrane</keyword>
<dbReference type="PROSITE" id="PS00237">
    <property type="entry name" value="G_PROTEIN_RECEP_F1_1"/>
    <property type="match status" value="1"/>
</dbReference>